<dbReference type="InterPro" id="IPR039422">
    <property type="entry name" value="MarR/SlyA-like"/>
</dbReference>
<dbReference type="PANTHER" id="PTHR33164">
    <property type="entry name" value="TRANSCRIPTIONAL REGULATOR, MARR FAMILY"/>
    <property type="match status" value="1"/>
</dbReference>
<feature type="domain" description="HTH marR-type" evidence="1">
    <location>
        <begin position="13"/>
        <end position="142"/>
    </location>
</feature>
<dbReference type="EMBL" id="FNCJ01000009">
    <property type="protein sequence ID" value="SDH39894.1"/>
    <property type="molecule type" value="Genomic_DNA"/>
</dbReference>
<dbReference type="GO" id="GO:0006950">
    <property type="term" value="P:response to stress"/>
    <property type="evidence" value="ECO:0007669"/>
    <property type="project" value="TreeGrafter"/>
</dbReference>
<dbReference type="GO" id="GO:0003700">
    <property type="term" value="F:DNA-binding transcription factor activity"/>
    <property type="evidence" value="ECO:0007669"/>
    <property type="project" value="InterPro"/>
</dbReference>
<gene>
    <name evidence="2" type="ORF">SAMN05216466_109254</name>
</gene>
<sequence length="142" mass="16088">MDTRKHPEGSALTKQELEELSEFRYQLRRFLHFSEKIVHAAAITPLQYMLLLHVMGFPGRDWATIGELAERLQAAPHGTVALVSRCEAAGLVRRKPSEHDHRQVEVHLLPKGERVLAKLAALHQSEVLQSFGWALREPGNRA</sequence>
<keyword evidence="2" id="KW-0238">DNA-binding</keyword>
<reference evidence="2 3" key="1">
    <citation type="submission" date="2016-10" db="EMBL/GenBank/DDBJ databases">
        <authorList>
            <person name="de Groot N.N."/>
        </authorList>
    </citation>
    <scope>NUCLEOTIDE SEQUENCE [LARGE SCALE GENOMIC DNA]</scope>
    <source>
        <strain evidence="2 3">LMG 2247</strain>
    </source>
</reference>
<evidence type="ECO:0000313" key="2">
    <source>
        <dbReference type="EMBL" id="SDH39894.1"/>
    </source>
</evidence>
<evidence type="ECO:0000313" key="3">
    <source>
        <dbReference type="Proteomes" id="UP000199706"/>
    </source>
</evidence>
<dbReference type="GO" id="GO:0003677">
    <property type="term" value="F:DNA binding"/>
    <property type="evidence" value="ECO:0007669"/>
    <property type="project" value="UniProtKB-KW"/>
</dbReference>
<dbReference type="SUPFAM" id="SSF46785">
    <property type="entry name" value="Winged helix' DNA-binding domain"/>
    <property type="match status" value="1"/>
</dbReference>
<dbReference type="PANTHER" id="PTHR33164:SF43">
    <property type="entry name" value="HTH-TYPE TRANSCRIPTIONAL REPRESSOR YETL"/>
    <property type="match status" value="1"/>
</dbReference>
<dbReference type="Proteomes" id="UP000199706">
    <property type="component" value="Unassembled WGS sequence"/>
</dbReference>
<dbReference type="InterPro" id="IPR036390">
    <property type="entry name" value="WH_DNA-bd_sf"/>
</dbReference>
<dbReference type="OrthoDB" id="8594189at2"/>
<evidence type="ECO:0000259" key="1">
    <source>
        <dbReference type="PROSITE" id="PS50995"/>
    </source>
</evidence>
<proteinExistence type="predicted"/>
<dbReference type="SMART" id="SM00347">
    <property type="entry name" value="HTH_MARR"/>
    <property type="match status" value="1"/>
</dbReference>
<dbReference type="InterPro" id="IPR036388">
    <property type="entry name" value="WH-like_DNA-bd_sf"/>
</dbReference>
<protein>
    <submittedName>
        <fullName evidence="2">DNA-binding transcriptional regulator, MarR family</fullName>
    </submittedName>
</protein>
<dbReference type="AlphaFoldDB" id="A0A1G8C3F6"/>
<dbReference type="PROSITE" id="PS50995">
    <property type="entry name" value="HTH_MARR_2"/>
    <property type="match status" value="1"/>
</dbReference>
<accession>A0A1G8C3F6</accession>
<dbReference type="Gene3D" id="1.10.10.10">
    <property type="entry name" value="Winged helix-like DNA-binding domain superfamily/Winged helix DNA-binding domain"/>
    <property type="match status" value="1"/>
</dbReference>
<dbReference type="Pfam" id="PF12802">
    <property type="entry name" value="MarR_2"/>
    <property type="match status" value="1"/>
</dbReference>
<dbReference type="InterPro" id="IPR000835">
    <property type="entry name" value="HTH_MarR-typ"/>
</dbReference>
<organism evidence="2 3">
    <name type="scientific">Paraburkholderia phenazinium</name>
    <dbReference type="NCBI Taxonomy" id="60549"/>
    <lineage>
        <taxon>Bacteria</taxon>
        <taxon>Pseudomonadati</taxon>
        <taxon>Pseudomonadota</taxon>
        <taxon>Betaproteobacteria</taxon>
        <taxon>Burkholderiales</taxon>
        <taxon>Burkholderiaceae</taxon>
        <taxon>Paraburkholderia</taxon>
    </lineage>
</organism>
<name>A0A1G8C3F6_9BURK</name>
<dbReference type="RefSeq" id="WP_090686573.1">
    <property type="nucleotide sequence ID" value="NZ_CADERL010000004.1"/>
</dbReference>